<keyword evidence="2" id="KW-1185">Reference proteome</keyword>
<dbReference type="AlphaFoldDB" id="A0A9N9JDM7"/>
<dbReference type="EMBL" id="CAJVPS010056084">
    <property type="protein sequence ID" value="CAG8776634.1"/>
    <property type="molecule type" value="Genomic_DNA"/>
</dbReference>
<reference evidence="1" key="1">
    <citation type="submission" date="2021-06" db="EMBL/GenBank/DDBJ databases">
        <authorList>
            <person name="Kallberg Y."/>
            <person name="Tangrot J."/>
            <person name="Rosling A."/>
        </authorList>
    </citation>
    <scope>NUCLEOTIDE SEQUENCE</scope>
    <source>
        <strain evidence="1">FL130A</strain>
    </source>
</reference>
<proteinExistence type="predicted"/>
<evidence type="ECO:0000313" key="1">
    <source>
        <dbReference type="EMBL" id="CAG8776634.1"/>
    </source>
</evidence>
<sequence>YYLYITTEFGNLIVAELFSWSGSRSLANYVEMFENSRNYRYCES</sequence>
<protein>
    <submittedName>
        <fullName evidence="1">799_t:CDS:1</fullName>
    </submittedName>
</protein>
<name>A0A9N9JDM7_9GLOM</name>
<evidence type="ECO:0000313" key="2">
    <source>
        <dbReference type="Proteomes" id="UP000789508"/>
    </source>
</evidence>
<accession>A0A9N9JDM7</accession>
<feature type="non-terminal residue" evidence="1">
    <location>
        <position position="44"/>
    </location>
</feature>
<comment type="caution">
    <text evidence="1">The sequence shown here is derived from an EMBL/GenBank/DDBJ whole genome shotgun (WGS) entry which is preliminary data.</text>
</comment>
<organism evidence="1 2">
    <name type="scientific">Ambispora leptoticha</name>
    <dbReference type="NCBI Taxonomy" id="144679"/>
    <lineage>
        <taxon>Eukaryota</taxon>
        <taxon>Fungi</taxon>
        <taxon>Fungi incertae sedis</taxon>
        <taxon>Mucoromycota</taxon>
        <taxon>Glomeromycotina</taxon>
        <taxon>Glomeromycetes</taxon>
        <taxon>Archaeosporales</taxon>
        <taxon>Ambisporaceae</taxon>
        <taxon>Ambispora</taxon>
    </lineage>
</organism>
<dbReference type="Proteomes" id="UP000789508">
    <property type="component" value="Unassembled WGS sequence"/>
</dbReference>
<feature type="non-terminal residue" evidence="1">
    <location>
        <position position="1"/>
    </location>
</feature>
<gene>
    <name evidence="1" type="ORF">ALEPTO_LOCUS14439</name>
</gene>